<feature type="region of interest" description="Disordered" evidence="1">
    <location>
        <begin position="62"/>
        <end position="87"/>
    </location>
</feature>
<dbReference type="CDD" id="cd17470">
    <property type="entry name" value="T3SS_Flik_C"/>
    <property type="match status" value="1"/>
</dbReference>
<dbReference type="Gene3D" id="3.30.750.140">
    <property type="match status" value="1"/>
</dbReference>
<dbReference type="PANTHER" id="PTHR37533">
    <property type="entry name" value="FLAGELLAR HOOK-LENGTH CONTROL PROTEIN"/>
    <property type="match status" value="1"/>
</dbReference>
<feature type="compositionally biased region" description="Gly residues" evidence="1">
    <location>
        <begin position="286"/>
        <end position="300"/>
    </location>
</feature>
<dbReference type="EMBL" id="JAEPBH010000051">
    <property type="protein sequence ID" value="MBK4716727.1"/>
    <property type="molecule type" value="Genomic_DNA"/>
</dbReference>
<name>A0A8K0V9F7_9ENTR</name>
<dbReference type="AlphaFoldDB" id="A0A8K0V9F7"/>
<keyword evidence="3" id="KW-0969">Cilium</keyword>
<keyword evidence="3" id="KW-0966">Cell projection</keyword>
<dbReference type="PANTHER" id="PTHR37533:SF2">
    <property type="entry name" value="FLAGELLAR HOOK-LENGTH CONTROL PROTEIN"/>
    <property type="match status" value="1"/>
</dbReference>
<proteinExistence type="predicted"/>
<dbReference type="InterPro" id="IPR052563">
    <property type="entry name" value="FliK"/>
</dbReference>
<dbReference type="InterPro" id="IPR038610">
    <property type="entry name" value="FliK-like_C_sf"/>
</dbReference>
<gene>
    <name evidence="3" type="ORF">JJB97_15600</name>
</gene>
<evidence type="ECO:0000313" key="4">
    <source>
        <dbReference type="Proteomes" id="UP000659047"/>
    </source>
</evidence>
<dbReference type="Pfam" id="PF02120">
    <property type="entry name" value="Flg_hook"/>
    <property type="match status" value="1"/>
</dbReference>
<sequence>MPDGLALESGQAQQLQQWLAQLTSGGPQSAEKGDALLAKAATREAAAAADGGLLLKGMQNGQSDGANAVSPSVAAGQAPTSGTAIPALVTSPLDTEKRRHGNEQIAQPETAALQAKAVRSGAADNAGASALAQDTTAIQTHANATHEASPLNAALLRLAPEGNVVTHANALATASANAAPVLSQPVGTAAWQQALSQQVTMFTRNGIHNAELRLHPQELGALQLNIRMSQEQAQLHIVSENHYVRAALEAAMPQLRTALAEAGIALNQSSVSADNAAPWQQAGQEQNGGGQGGGQHGGNEGFAQEEGDNTAAEIRSIARPGGVDTFA</sequence>
<evidence type="ECO:0000313" key="3">
    <source>
        <dbReference type="EMBL" id="MBK4716727.1"/>
    </source>
</evidence>
<dbReference type="InterPro" id="IPR021136">
    <property type="entry name" value="Flagellar_hook_control-like_C"/>
</dbReference>
<dbReference type="Proteomes" id="UP000659047">
    <property type="component" value="Unassembled WGS sequence"/>
</dbReference>
<evidence type="ECO:0000256" key="1">
    <source>
        <dbReference type="SAM" id="MobiDB-lite"/>
    </source>
</evidence>
<feature type="domain" description="Flagellar hook-length control protein-like C-terminal" evidence="2">
    <location>
        <begin position="197"/>
        <end position="275"/>
    </location>
</feature>
<keyword evidence="4" id="KW-1185">Reference proteome</keyword>
<accession>A0A8K0V9F7</accession>
<evidence type="ECO:0000259" key="2">
    <source>
        <dbReference type="Pfam" id="PF02120"/>
    </source>
</evidence>
<comment type="caution">
    <text evidence="3">The sequence shown here is derived from an EMBL/GenBank/DDBJ whole genome shotgun (WGS) entry which is preliminary data.</text>
</comment>
<reference evidence="3" key="1">
    <citation type="submission" date="2021-01" db="EMBL/GenBank/DDBJ databases">
        <title>Intestinitalea alba gen. nov., sp. nov., a novel genus of the family Enterobacteriaceae, isolated from the gut of the plastic-eating mealworm Tenebrio molitor L.</title>
        <authorList>
            <person name="Yang Y."/>
        </authorList>
    </citation>
    <scope>NUCLEOTIDE SEQUENCE</scope>
    <source>
        <strain evidence="3">BIT-L3</strain>
    </source>
</reference>
<organism evidence="3 4">
    <name type="scientific">Tenebrionibacter intestinalis</name>
    <dbReference type="NCBI Taxonomy" id="2799638"/>
    <lineage>
        <taxon>Bacteria</taxon>
        <taxon>Pseudomonadati</taxon>
        <taxon>Pseudomonadota</taxon>
        <taxon>Gammaproteobacteria</taxon>
        <taxon>Enterobacterales</taxon>
        <taxon>Enterobacteriaceae</taxon>
        <taxon>Tenebrionibacter/Tenebrionicola group</taxon>
        <taxon>Tenebrionibacter</taxon>
    </lineage>
</organism>
<feature type="region of interest" description="Disordered" evidence="1">
    <location>
        <begin position="275"/>
        <end position="327"/>
    </location>
</feature>
<keyword evidence="3" id="KW-0282">Flagellum</keyword>
<protein>
    <submittedName>
        <fullName evidence="3">Flagellar hook-length control protein FliK</fullName>
    </submittedName>
</protein>